<name>A0A2N0TX08_9FLAO</name>
<dbReference type="EMBL" id="MJBR01000013">
    <property type="protein sequence ID" value="OEY72823.1"/>
    <property type="molecule type" value="Genomic_DNA"/>
</dbReference>
<evidence type="ECO:0000313" key="4">
    <source>
        <dbReference type="Proteomes" id="UP000176009"/>
    </source>
</evidence>
<accession>A0A2N0TX08</accession>
<evidence type="ECO:0000313" key="3">
    <source>
        <dbReference type="EMBL" id="PKD19283.1"/>
    </source>
</evidence>
<feature type="coiled-coil region" evidence="1">
    <location>
        <begin position="292"/>
        <end position="338"/>
    </location>
</feature>
<organism evidence="3 5">
    <name type="scientific">Salegentibacter salarius</name>
    <dbReference type="NCBI Taxonomy" id="435906"/>
    <lineage>
        <taxon>Bacteria</taxon>
        <taxon>Pseudomonadati</taxon>
        <taxon>Bacteroidota</taxon>
        <taxon>Flavobacteriia</taxon>
        <taxon>Flavobacteriales</taxon>
        <taxon>Flavobacteriaceae</taxon>
        <taxon>Salegentibacter</taxon>
    </lineage>
</organism>
<dbReference type="Proteomes" id="UP000232533">
    <property type="component" value="Unassembled WGS sequence"/>
</dbReference>
<gene>
    <name evidence="3" type="ORF">APR40_11290</name>
    <name evidence="2" type="ORF">BHS39_11310</name>
</gene>
<comment type="caution">
    <text evidence="3">The sequence shown here is derived from an EMBL/GenBank/DDBJ whole genome shotgun (WGS) entry which is preliminary data.</text>
</comment>
<protein>
    <recommendedName>
        <fullName evidence="6">Competence protein</fullName>
    </recommendedName>
</protein>
<dbReference type="OrthoDB" id="1490774at2"/>
<proteinExistence type="predicted"/>
<evidence type="ECO:0000313" key="5">
    <source>
        <dbReference type="Proteomes" id="UP000232533"/>
    </source>
</evidence>
<keyword evidence="4" id="KW-1185">Reference proteome</keyword>
<sequence length="462" mass="54182">MSQQNKEKEKEKDNDWARNIQGVDKYISQVDSGRKGYFCIGCQKEMEAVKKRNPRHRSFFRHVAVDVSKGEIPCSFSSREYRENLVKDILQRIKKIKVPALYKFPPKGNQGVPSFLQNAKFLTAAYVRSEVTYYENKNGEIMTGKNPEINDRYLNIRPDVVFYNEKHKPILFIELVVTHKISEEKKIILKRMGIDTVQFIVPRTKGSEIEESLKTTKHTKWIYNELEANTPYSQLSSSDAERLPFFDEQQRKLFEESYKCRATQISNLIRSITRNLESQQYLSTQRRFNSEISRVSKATKEAEQRLEQMERTAKEEVYSEFKGRFREIEEEISAVERETTICEELLQNPLPETDLQQAVNREERETTDLDKRAGEVREANEKFAEYAAHAERILEEEFGQISESTIRKIAAGTLEPTPGMLPGIKSILEAWGFLSNHYEARQNYKRYRAYQNFIRGGTWKEW</sequence>
<dbReference type="EMBL" id="LKTR01000016">
    <property type="protein sequence ID" value="PKD19283.1"/>
    <property type="molecule type" value="Genomic_DNA"/>
</dbReference>
<reference evidence="3 5" key="1">
    <citation type="submission" date="2015-10" db="EMBL/GenBank/DDBJ databases">
        <title>Draft genome sequence of Salegentibacter salinarum KCTC 12975.</title>
        <authorList>
            <person name="Lin W."/>
            <person name="Zheng Q."/>
        </authorList>
    </citation>
    <scope>NUCLEOTIDE SEQUENCE [LARGE SCALE GENOMIC DNA]</scope>
    <source>
        <strain evidence="3 5">KCTC 12974</strain>
    </source>
</reference>
<dbReference type="RefSeq" id="WP_070053950.1">
    <property type="nucleotide sequence ID" value="NZ_FVZF01000020.1"/>
</dbReference>
<dbReference type="Proteomes" id="UP000176009">
    <property type="component" value="Unassembled WGS sequence"/>
</dbReference>
<dbReference type="AlphaFoldDB" id="A0A2N0TX08"/>
<keyword evidence="1" id="KW-0175">Coiled coil</keyword>
<evidence type="ECO:0000256" key="1">
    <source>
        <dbReference type="SAM" id="Coils"/>
    </source>
</evidence>
<evidence type="ECO:0000313" key="2">
    <source>
        <dbReference type="EMBL" id="OEY72823.1"/>
    </source>
</evidence>
<evidence type="ECO:0008006" key="6">
    <source>
        <dbReference type="Google" id="ProtNLM"/>
    </source>
</evidence>
<reference evidence="2 4" key="2">
    <citation type="submission" date="2016-09" db="EMBL/GenBank/DDBJ databases">
        <title>Genome Sequence of Salegentibacter salarius,Isolated from a Marine Solar Saltern of the Yellow Sea in South Korea.</title>
        <authorList>
            <person name="Zheng Q."/>
            <person name="Liu Y."/>
        </authorList>
    </citation>
    <scope>NUCLEOTIDE SEQUENCE [LARGE SCALE GENOMIC DNA]</scope>
    <source>
        <strain evidence="2 4">KCTC 12974</strain>
    </source>
</reference>